<dbReference type="STRING" id="477641.MODMU_1226"/>
<feature type="active site" description="Charge relay system" evidence="5">
    <location>
        <position position="466"/>
    </location>
</feature>
<dbReference type="GO" id="GO:0004252">
    <property type="term" value="F:serine-type endopeptidase activity"/>
    <property type="evidence" value="ECO:0007669"/>
    <property type="project" value="UniProtKB-UniRule"/>
</dbReference>
<dbReference type="MEROPS" id="S08.091"/>
<dbReference type="HOGENOM" id="CLU_011263_17_3_11"/>
<evidence type="ECO:0000256" key="1">
    <source>
        <dbReference type="ARBA" id="ARBA00011073"/>
    </source>
</evidence>
<dbReference type="InterPro" id="IPR000209">
    <property type="entry name" value="Peptidase_S8/S53_dom"/>
</dbReference>
<feature type="chain" id="PRO_5038542373" evidence="8">
    <location>
        <begin position="20"/>
        <end position="558"/>
    </location>
</feature>
<protein>
    <submittedName>
        <fullName evidence="10">Subtilisin-like protease</fullName>
    </submittedName>
</protein>
<feature type="active site" description="Charge relay system" evidence="5">
    <location>
        <position position="213"/>
    </location>
</feature>
<feature type="region of interest" description="Disordered" evidence="7">
    <location>
        <begin position="85"/>
        <end position="132"/>
    </location>
</feature>
<keyword evidence="2 5" id="KW-0645">Protease</keyword>
<dbReference type="PANTHER" id="PTHR43806">
    <property type="entry name" value="PEPTIDASE S8"/>
    <property type="match status" value="1"/>
</dbReference>
<evidence type="ECO:0000313" key="10">
    <source>
        <dbReference type="EMBL" id="CCH86676.1"/>
    </source>
</evidence>
<dbReference type="InterPro" id="IPR036852">
    <property type="entry name" value="Peptidase_S8/S53_dom_sf"/>
</dbReference>
<dbReference type="GO" id="GO:0006508">
    <property type="term" value="P:proteolysis"/>
    <property type="evidence" value="ECO:0007669"/>
    <property type="project" value="UniProtKB-KW"/>
</dbReference>
<evidence type="ECO:0000256" key="8">
    <source>
        <dbReference type="SAM" id="SignalP"/>
    </source>
</evidence>
<reference evidence="10 11" key="1">
    <citation type="journal article" date="2012" name="J. Bacteriol.">
        <title>Genome Sequence of Radiation-Resistant Modestobacter marinus Strain BC501, a Representative Actinobacterium That Thrives on Calcareous Stone Surfaces.</title>
        <authorList>
            <person name="Normand P."/>
            <person name="Gury J."/>
            <person name="Pujic P."/>
            <person name="Chouaia B."/>
            <person name="Crotti E."/>
            <person name="Brusetti L."/>
            <person name="Daffonchio D."/>
            <person name="Vacherie B."/>
            <person name="Barbe V."/>
            <person name="Medigue C."/>
            <person name="Calteau A."/>
            <person name="Ghodhbane-Gtari F."/>
            <person name="Essoussi I."/>
            <person name="Nouioui I."/>
            <person name="Abbassi-Ghozzi I."/>
            <person name="Gtari M."/>
        </authorList>
    </citation>
    <scope>NUCLEOTIDE SEQUENCE [LARGE SCALE GENOMIC DNA]</scope>
    <source>
        <strain evidence="11">BC 501</strain>
    </source>
</reference>
<dbReference type="Proteomes" id="UP000006461">
    <property type="component" value="Chromosome"/>
</dbReference>
<dbReference type="SUPFAM" id="SSF52743">
    <property type="entry name" value="Subtilisin-like"/>
    <property type="match status" value="1"/>
</dbReference>
<dbReference type="InterPro" id="IPR022398">
    <property type="entry name" value="Peptidase_S8_His-AS"/>
</dbReference>
<proteinExistence type="inferred from homology"/>
<evidence type="ECO:0000256" key="7">
    <source>
        <dbReference type="SAM" id="MobiDB-lite"/>
    </source>
</evidence>
<evidence type="ECO:0000259" key="9">
    <source>
        <dbReference type="Pfam" id="PF00082"/>
    </source>
</evidence>
<dbReference type="PATRIC" id="fig|477641.3.peg.1159"/>
<dbReference type="OMA" id="RNFAPDM"/>
<dbReference type="Gene3D" id="3.40.50.200">
    <property type="entry name" value="Peptidase S8/S53 domain"/>
    <property type="match status" value="1"/>
</dbReference>
<keyword evidence="8" id="KW-0732">Signal</keyword>
<dbReference type="PROSITE" id="PS00137">
    <property type="entry name" value="SUBTILASE_HIS"/>
    <property type="match status" value="1"/>
</dbReference>
<dbReference type="Pfam" id="PF00082">
    <property type="entry name" value="Peptidase_S8"/>
    <property type="match status" value="1"/>
</dbReference>
<dbReference type="PANTHER" id="PTHR43806:SF11">
    <property type="entry name" value="CEREVISIN-RELATED"/>
    <property type="match status" value="1"/>
</dbReference>
<accession>I4ETG3</accession>
<feature type="compositionally biased region" description="Gly residues" evidence="7">
    <location>
        <begin position="110"/>
        <end position="126"/>
    </location>
</feature>
<evidence type="ECO:0000256" key="2">
    <source>
        <dbReference type="ARBA" id="ARBA00022670"/>
    </source>
</evidence>
<evidence type="ECO:0000313" key="11">
    <source>
        <dbReference type="Proteomes" id="UP000006461"/>
    </source>
</evidence>
<comment type="similarity">
    <text evidence="1 5 6">Belongs to the peptidase S8 family.</text>
</comment>
<gene>
    <name evidence="10" type="ordered locus">MODMU_1226</name>
</gene>
<sequence length="558" mass="56904">MVLAAAVTTVVATAPAATAAPAAEQGPAAEYVVAFTGSPEAATAAVQAAGGSVTDVTEEVGVALVTSSNTRFLDDVRARGEIAGAARNHAVGTSDPGMPHRFADERPAGRPGGGGPGHGGGPAGHGPGEEPLADLQWDMEMIGATPDAAQRRATGKGVDVGIMDSGIDASHPDLARNFDAARSRNFTTDMPDIDGPCEVPSCVDPADVDENGHGTHVAGIVAADDNGFGIGGVAPDATLVNVRAGQDSGYFFLYETVAALVYSAEIRLDVVNMSFYTDPWLYNCTSRDEYLEGTVTDEELAEQRLVRDLLGGALGYASSRGVTLVSSAGNAATDLAAPTRTDETSPDYPPDAARPRVVANTCLTLPTEAPNVISVSAVGPSTTKADYSNYGLGDIDIAAPGGWYRDLVGTPAYMTAGNLILSSYPLQAAIAEGLADPNGQPVDDMSVRYCDAAGVCGFYTYLQGTSMAAPHVAGVAALVVEAFGRPTGHGGRALDPAVVARVLAWSAEDHPCPAGGVEDYSDEGRDPVAYNAVCQGTTDVNGLYGEGIVDAAAAVGGR</sequence>
<dbReference type="PROSITE" id="PS51892">
    <property type="entry name" value="SUBTILASE"/>
    <property type="match status" value="1"/>
</dbReference>
<name>I4ETG3_MODI5</name>
<dbReference type="PRINTS" id="PR00723">
    <property type="entry name" value="SUBTILISIN"/>
</dbReference>
<dbReference type="AlphaFoldDB" id="I4ETG3"/>
<evidence type="ECO:0000256" key="6">
    <source>
        <dbReference type="RuleBase" id="RU003355"/>
    </source>
</evidence>
<dbReference type="PROSITE" id="PS00136">
    <property type="entry name" value="SUBTILASE_ASP"/>
    <property type="match status" value="1"/>
</dbReference>
<feature type="domain" description="Peptidase S8/S53" evidence="9">
    <location>
        <begin position="155"/>
        <end position="508"/>
    </location>
</feature>
<evidence type="ECO:0000256" key="4">
    <source>
        <dbReference type="ARBA" id="ARBA00022825"/>
    </source>
</evidence>
<dbReference type="EMBL" id="FO203431">
    <property type="protein sequence ID" value="CCH86676.1"/>
    <property type="molecule type" value="Genomic_DNA"/>
</dbReference>
<keyword evidence="11" id="KW-1185">Reference proteome</keyword>
<dbReference type="eggNOG" id="COG1404">
    <property type="taxonomic scope" value="Bacteria"/>
</dbReference>
<dbReference type="InterPro" id="IPR015500">
    <property type="entry name" value="Peptidase_S8_subtilisin-rel"/>
</dbReference>
<organism evidence="10 11">
    <name type="scientific">Modestobacter italicus (strain DSM 44449 / CECT 9708 / BC 501)</name>
    <dbReference type="NCBI Taxonomy" id="2732864"/>
    <lineage>
        <taxon>Bacteria</taxon>
        <taxon>Bacillati</taxon>
        <taxon>Actinomycetota</taxon>
        <taxon>Actinomycetes</taxon>
        <taxon>Geodermatophilales</taxon>
        <taxon>Geodermatophilaceae</taxon>
        <taxon>Modestobacter</taxon>
    </lineage>
</organism>
<dbReference type="InterPro" id="IPR023828">
    <property type="entry name" value="Peptidase_S8_Ser-AS"/>
</dbReference>
<keyword evidence="3 5" id="KW-0378">Hydrolase</keyword>
<dbReference type="InterPro" id="IPR023827">
    <property type="entry name" value="Peptidase_S8_Asp-AS"/>
</dbReference>
<feature type="active site" description="Charge relay system" evidence="5">
    <location>
        <position position="164"/>
    </location>
</feature>
<dbReference type="KEGG" id="mmar:MODMU_1226"/>
<feature type="signal peptide" evidence="8">
    <location>
        <begin position="1"/>
        <end position="19"/>
    </location>
</feature>
<keyword evidence="4 5" id="KW-0720">Serine protease</keyword>
<dbReference type="InterPro" id="IPR050131">
    <property type="entry name" value="Peptidase_S8_subtilisin-like"/>
</dbReference>
<evidence type="ECO:0000256" key="5">
    <source>
        <dbReference type="PROSITE-ProRule" id="PRU01240"/>
    </source>
</evidence>
<dbReference type="PROSITE" id="PS00138">
    <property type="entry name" value="SUBTILASE_SER"/>
    <property type="match status" value="1"/>
</dbReference>
<evidence type="ECO:0000256" key="3">
    <source>
        <dbReference type="ARBA" id="ARBA00022801"/>
    </source>
</evidence>